<dbReference type="PANTHER" id="PTHR43441:SF12">
    <property type="entry name" value="RIBOSOMAL N-ACETYLTRANSFERASE YDAF-RELATED"/>
    <property type="match status" value="1"/>
</dbReference>
<sequence length="182" mass="20676">MVIVIDEHTRLEETAPEHAAGLLDAVNANRDHLSTFLPWVGAMQTVEDFERYIQQCQQKTAEKLEQSFVIVVNGVIAGRIGIHHIQPANQSGAIGYWLTREAGGKGVMLNCCRKIVEYGFSVLQLHRIEIKAATHNIKSQAIPQKLGFIREGVLRESERVNDVYFDIVLYAMLQHEWKRLLQ</sequence>
<keyword evidence="3" id="KW-1185">Reference proteome</keyword>
<dbReference type="InterPro" id="IPR000182">
    <property type="entry name" value="GNAT_dom"/>
</dbReference>
<reference evidence="3" key="1">
    <citation type="journal article" date="2019" name="Int. J. Syst. Evol. Microbiol.">
        <title>The Global Catalogue of Microorganisms (GCM) 10K type strain sequencing project: providing services to taxonomists for standard genome sequencing and annotation.</title>
        <authorList>
            <consortium name="The Broad Institute Genomics Platform"/>
            <consortium name="The Broad Institute Genome Sequencing Center for Infectious Disease"/>
            <person name="Wu L."/>
            <person name="Ma J."/>
        </authorList>
    </citation>
    <scope>NUCLEOTIDE SEQUENCE [LARGE SCALE GENOMIC DNA]</scope>
    <source>
        <strain evidence="3">KCTC 23299</strain>
    </source>
</reference>
<dbReference type="EMBL" id="JBHUOZ010000003">
    <property type="protein sequence ID" value="MFD2920721.1"/>
    <property type="molecule type" value="Genomic_DNA"/>
</dbReference>
<feature type="domain" description="N-acetyltransferase" evidence="1">
    <location>
        <begin position="9"/>
        <end position="170"/>
    </location>
</feature>
<evidence type="ECO:0000313" key="2">
    <source>
        <dbReference type="EMBL" id="MFD2920721.1"/>
    </source>
</evidence>
<protein>
    <submittedName>
        <fullName evidence="2">GNAT family N-acetyltransferase</fullName>
        <ecNumber evidence="2">2.3.-.-</ecNumber>
    </submittedName>
</protein>
<dbReference type="PROSITE" id="PS51186">
    <property type="entry name" value="GNAT"/>
    <property type="match status" value="1"/>
</dbReference>
<dbReference type="InterPro" id="IPR051908">
    <property type="entry name" value="Ribosomal_N-acetyltransferase"/>
</dbReference>
<dbReference type="Pfam" id="PF13302">
    <property type="entry name" value="Acetyltransf_3"/>
    <property type="match status" value="1"/>
</dbReference>
<dbReference type="Proteomes" id="UP001597511">
    <property type="component" value="Unassembled WGS sequence"/>
</dbReference>
<evidence type="ECO:0000313" key="3">
    <source>
        <dbReference type="Proteomes" id="UP001597511"/>
    </source>
</evidence>
<comment type="caution">
    <text evidence="2">The sequence shown here is derived from an EMBL/GenBank/DDBJ whole genome shotgun (WGS) entry which is preliminary data.</text>
</comment>
<proteinExistence type="predicted"/>
<dbReference type="EC" id="2.3.-.-" evidence="2"/>
<keyword evidence="2" id="KW-0808">Transferase</keyword>
<dbReference type="Gene3D" id="3.40.630.30">
    <property type="match status" value="1"/>
</dbReference>
<dbReference type="RefSeq" id="WP_386099621.1">
    <property type="nucleotide sequence ID" value="NZ_JBHUOZ010000003.1"/>
</dbReference>
<name>A0ABW6A8T8_9BACT</name>
<keyword evidence="2" id="KW-0012">Acyltransferase</keyword>
<accession>A0ABW6A8T8</accession>
<gene>
    <name evidence="2" type="ORF">ACFS6H_13435</name>
</gene>
<dbReference type="InterPro" id="IPR016181">
    <property type="entry name" value="Acyl_CoA_acyltransferase"/>
</dbReference>
<evidence type="ECO:0000259" key="1">
    <source>
        <dbReference type="PROSITE" id="PS51186"/>
    </source>
</evidence>
<dbReference type="GO" id="GO:0016746">
    <property type="term" value="F:acyltransferase activity"/>
    <property type="evidence" value="ECO:0007669"/>
    <property type="project" value="UniProtKB-KW"/>
</dbReference>
<dbReference type="SUPFAM" id="SSF55729">
    <property type="entry name" value="Acyl-CoA N-acyltransferases (Nat)"/>
    <property type="match status" value="1"/>
</dbReference>
<dbReference type="PANTHER" id="PTHR43441">
    <property type="entry name" value="RIBOSOMAL-PROTEIN-SERINE ACETYLTRANSFERASE"/>
    <property type="match status" value="1"/>
</dbReference>
<organism evidence="2 3">
    <name type="scientific">Terrimonas rubra</name>
    <dbReference type="NCBI Taxonomy" id="1035890"/>
    <lineage>
        <taxon>Bacteria</taxon>
        <taxon>Pseudomonadati</taxon>
        <taxon>Bacteroidota</taxon>
        <taxon>Chitinophagia</taxon>
        <taxon>Chitinophagales</taxon>
        <taxon>Chitinophagaceae</taxon>
        <taxon>Terrimonas</taxon>
    </lineage>
</organism>